<reference evidence="2 3" key="1">
    <citation type="journal article" date="2018" name="Mol. Biol. Evol.">
        <title>Analysis of the draft genome of the red seaweed Gracilariopsis chorda provides insights into genome size evolution in Rhodophyta.</title>
        <authorList>
            <person name="Lee J."/>
            <person name="Yang E.C."/>
            <person name="Graf L."/>
            <person name="Yang J.H."/>
            <person name="Qiu H."/>
            <person name="Zel Zion U."/>
            <person name="Chan C.X."/>
            <person name="Stephens T.G."/>
            <person name="Weber A.P.M."/>
            <person name="Boo G.H."/>
            <person name="Boo S.M."/>
            <person name="Kim K.M."/>
            <person name="Shin Y."/>
            <person name="Jung M."/>
            <person name="Lee S.J."/>
            <person name="Yim H.S."/>
            <person name="Lee J.H."/>
            <person name="Bhattacharya D."/>
            <person name="Yoon H.S."/>
        </authorList>
    </citation>
    <scope>NUCLEOTIDE SEQUENCE [LARGE SCALE GENOMIC DNA]</scope>
    <source>
        <strain evidence="2 3">SKKU-2015</strain>
        <tissue evidence="2">Whole body</tissue>
    </source>
</reference>
<comment type="caution">
    <text evidence="2">The sequence shown here is derived from an EMBL/GenBank/DDBJ whole genome shotgun (WGS) entry which is preliminary data.</text>
</comment>
<organism evidence="2 3">
    <name type="scientific">Gracilariopsis chorda</name>
    <dbReference type="NCBI Taxonomy" id="448386"/>
    <lineage>
        <taxon>Eukaryota</taxon>
        <taxon>Rhodophyta</taxon>
        <taxon>Florideophyceae</taxon>
        <taxon>Rhodymeniophycidae</taxon>
        <taxon>Gracilariales</taxon>
        <taxon>Gracilariaceae</taxon>
        <taxon>Gracilariopsis</taxon>
    </lineage>
</organism>
<protein>
    <submittedName>
        <fullName evidence="2">Uncharacterized protein</fullName>
    </submittedName>
</protein>
<evidence type="ECO:0000256" key="1">
    <source>
        <dbReference type="SAM" id="MobiDB-lite"/>
    </source>
</evidence>
<evidence type="ECO:0000313" key="2">
    <source>
        <dbReference type="EMBL" id="PXF40306.1"/>
    </source>
</evidence>
<proteinExistence type="predicted"/>
<dbReference type="EMBL" id="NBIV01000313">
    <property type="protein sequence ID" value="PXF40306.1"/>
    <property type="molecule type" value="Genomic_DNA"/>
</dbReference>
<keyword evidence="3" id="KW-1185">Reference proteome</keyword>
<name>A0A2V3IDZ8_9FLOR</name>
<accession>A0A2V3IDZ8</accession>
<feature type="region of interest" description="Disordered" evidence="1">
    <location>
        <begin position="35"/>
        <end position="59"/>
    </location>
</feature>
<dbReference type="Proteomes" id="UP000247409">
    <property type="component" value="Unassembled WGS sequence"/>
</dbReference>
<dbReference type="AlphaFoldDB" id="A0A2V3IDZ8"/>
<sequence>MWYHSACQERRAITRKALAQTDAWCTVQGLRNNRTGRSVAQKETKGEQPSEIDSNGAQEQGSAIYKASKQSLFHLRTFLGALLVSEALVDVGDDTAAGNSGLDQTIKFLISSNGKLQVAGGYTLDLEILAGISGELENFRREVLEDGGRVDGSGGSHTLLATDAVFQVAMDSANWELKAGSRGSGDDLFRLG</sequence>
<gene>
    <name evidence="2" type="ORF">BWQ96_09962</name>
</gene>
<evidence type="ECO:0000313" key="3">
    <source>
        <dbReference type="Proteomes" id="UP000247409"/>
    </source>
</evidence>